<name>A0A921QL34_SORBI</name>
<proteinExistence type="predicted"/>
<comment type="caution">
    <text evidence="2">The sequence shown here is derived from an EMBL/GenBank/DDBJ whole genome shotgun (WGS) entry which is preliminary data.</text>
</comment>
<accession>A0A921QL34</accession>
<feature type="region of interest" description="Disordered" evidence="1">
    <location>
        <begin position="1"/>
        <end position="39"/>
    </location>
</feature>
<dbReference type="EMBL" id="CM027686">
    <property type="protein sequence ID" value="KAG0523742.1"/>
    <property type="molecule type" value="Genomic_DNA"/>
</dbReference>
<organism evidence="2 3">
    <name type="scientific">Sorghum bicolor</name>
    <name type="common">Sorghum</name>
    <name type="synonym">Sorghum vulgare</name>
    <dbReference type="NCBI Taxonomy" id="4558"/>
    <lineage>
        <taxon>Eukaryota</taxon>
        <taxon>Viridiplantae</taxon>
        <taxon>Streptophyta</taxon>
        <taxon>Embryophyta</taxon>
        <taxon>Tracheophyta</taxon>
        <taxon>Spermatophyta</taxon>
        <taxon>Magnoliopsida</taxon>
        <taxon>Liliopsida</taxon>
        <taxon>Poales</taxon>
        <taxon>Poaceae</taxon>
        <taxon>PACMAD clade</taxon>
        <taxon>Panicoideae</taxon>
        <taxon>Andropogonodae</taxon>
        <taxon>Andropogoneae</taxon>
        <taxon>Sorghinae</taxon>
        <taxon>Sorghum</taxon>
    </lineage>
</organism>
<dbReference type="AlphaFoldDB" id="A0A921QL34"/>
<evidence type="ECO:0000256" key="1">
    <source>
        <dbReference type="SAM" id="MobiDB-lite"/>
    </source>
</evidence>
<protein>
    <submittedName>
        <fullName evidence="2">Uncharacterized protein</fullName>
    </submittedName>
</protein>
<evidence type="ECO:0000313" key="2">
    <source>
        <dbReference type="EMBL" id="KAG0523742.1"/>
    </source>
</evidence>
<reference evidence="2" key="2">
    <citation type="submission" date="2020-10" db="EMBL/GenBank/DDBJ databases">
        <authorList>
            <person name="Cooper E.A."/>
            <person name="Brenton Z.W."/>
            <person name="Flinn B.S."/>
            <person name="Jenkins J."/>
            <person name="Shu S."/>
            <person name="Flowers D."/>
            <person name="Luo F."/>
            <person name="Wang Y."/>
            <person name="Xia P."/>
            <person name="Barry K."/>
            <person name="Daum C."/>
            <person name="Lipzen A."/>
            <person name="Yoshinaga Y."/>
            <person name="Schmutz J."/>
            <person name="Saski C."/>
            <person name="Vermerris W."/>
            <person name="Kresovich S."/>
        </authorList>
    </citation>
    <scope>NUCLEOTIDE SEQUENCE</scope>
</reference>
<evidence type="ECO:0000313" key="3">
    <source>
        <dbReference type="Proteomes" id="UP000807115"/>
    </source>
</evidence>
<gene>
    <name evidence="2" type="ORF">BDA96_07G148800</name>
</gene>
<dbReference type="Proteomes" id="UP000807115">
    <property type="component" value="Chromosome 7"/>
</dbReference>
<sequence>MHRRRGLGAPFPRRAPDTALQGERSRAASQMAPQGVRDGMLLRRRTSPSSHAGSVVTTTLLLTEDLVDNIIRPDSVDIHIFKMSLHFLPILHYQAKQAPVCLHVLITWDMGIPPT</sequence>
<reference evidence="2" key="1">
    <citation type="journal article" date="2019" name="BMC Genomics">
        <title>A new reference genome for Sorghum bicolor reveals high levels of sequence similarity between sweet and grain genotypes: implications for the genetics of sugar metabolism.</title>
        <authorList>
            <person name="Cooper E.A."/>
            <person name="Brenton Z.W."/>
            <person name="Flinn B.S."/>
            <person name="Jenkins J."/>
            <person name="Shu S."/>
            <person name="Flowers D."/>
            <person name="Luo F."/>
            <person name="Wang Y."/>
            <person name="Xia P."/>
            <person name="Barry K."/>
            <person name="Daum C."/>
            <person name="Lipzen A."/>
            <person name="Yoshinaga Y."/>
            <person name="Schmutz J."/>
            <person name="Saski C."/>
            <person name="Vermerris W."/>
            <person name="Kresovich S."/>
        </authorList>
    </citation>
    <scope>NUCLEOTIDE SEQUENCE</scope>
</reference>